<dbReference type="GO" id="GO:0006508">
    <property type="term" value="P:proteolysis"/>
    <property type="evidence" value="ECO:0007669"/>
    <property type="project" value="InterPro"/>
</dbReference>
<dbReference type="SMART" id="SM00343">
    <property type="entry name" value="ZnF_C2HC"/>
    <property type="match status" value="2"/>
</dbReference>
<protein>
    <recommendedName>
        <fullName evidence="2">Gypsy retrotransposon integrase-like protein 1</fullName>
    </recommendedName>
</protein>
<evidence type="ECO:0000259" key="3">
    <source>
        <dbReference type="PROSITE" id="PS50175"/>
    </source>
</evidence>
<name>A0A7J5YXH7_DISMA</name>
<dbReference type="AlphaFoldDB" id="A0A7J5YXH7"/>
<dbReference type="InterPro" id="IPR001878">
    <property type="entry name" value="Znf_CCHC"/>
</dbReference>
<dbReference type="Pfam" id="PF17921">
    <property type="entry name" value="Integrase_H2C2"/>
    <property type="match status" value="1"/>
</dbReference>
<proteinExistence type="predicted"/>
<dbReference type="GO" id="GO:0003676">
    <property type="term" value="F:nucleic acid binding"/>
    <property type="evidence" value="ECO:0007669"/>
    <property type="project" value="InterPro"/>
</dbReference>
<dbReference type="PANTHER" id="PTHR37984">
    <property type="entry name" value="PROTEIN CBG26694"/>
    <property type="match status" value="1"/>
</dbReference>
<dbReference type="Gene3D" id="2.40.70.10">
    <property type="entry name" value="Acid Proteases"/>
    <property type="match status" value="1"/>
</dbReference>
<dbReference type="OrthoDB" id="10066365at2759"/>
<evidence type="ECO:0000313" key="4">
    <source>
        <dbReference type="EMBL" id="KAF3854304.1"/>
    </source>
</evidence>
<keyword evidence="5" id="KW-1185">Reference proteome</keyword>
<evidence type="ECO:0000256" key="1">
    <source>
        <dbReference type="ARBA" id="ARBA00022801"/>
    </source>
</evidence>
<dbReference type="SUPFAM" id="SSF50630">
    <property type="entry name" value="Acid proteases"/>
    <property type="match status" value="1"/>
</dbReference>
<dbReference type="Gene3D" id="4.10.60.10">
    <property type="entry name" value="Zinc finger, CCHC-type"/>
    <property type="match status" value="1"/>
</dbReference>
<comment type="caution">
    <text evidence="4">The sequence shown here is derived from an EMBL/GenBank/DDBJ whole genome shotgun (WGS) entry which is preliminary data.</text>
</comment>
<dbReference type="PANTHER" id="PTHR37984:SF15">
    <property type="entry name" value="INTEGRASE CATALYTIC DOMAIN-CONTAINING PROTEIN"/>
    <property type="match status" value="1"/>
</dbReference>
<dbReference type="GO" id="GO:0008270">
    <property type="term" value="F:zinc ion binding"/>
    <property type="evidence" value="ECO:0007669"/>
    <property type="project" value="InterPro"/>
</dbReference>
<dbReference type="InterPro" id="IPR050951">
    <property type="entry name" value="Retrovirus_Pol_polyprotein"/>
</dbReference>
<accession>A0A7J5YXH7</accession>
<keyword evidence="1" id="KW-0378">Hydrolase</keyword>
<evidence type="ECO:0000313" key="5">
    <source>
        <dbReference type="Proteomes" id="UP000518266"/>
    </source>
</evidence>
<dbReference type="InterPro" id="IPR021109">
    <property type="entry name" value="Peptidase_aspartic_dom_sf"/>
</dbReference>
<sequence>MDSLLSPLSPFLALPGEPPIPWVRWLESFETFIVAAGLAEANDDRKKALLIHTLGSEGQRIFRTLGLAPKYADCVTLLTGHFAAPQNVMLRRIVFRQRRQQAGESVHHYVADLRGLASLCKFGALEDELIRDQLAEHTNSSTLREKLLMMTDKLTLTRAVETHATNSNGGATHGASRGGFPEDNFDVNFAARQGTAARRACGNCGSSSHQSRAPNCPAKGQRCQRCGRQNHFARVCRSVPTTDSPPPRTPGPHAPTTIHSVAAISRPLKCCTVELDGVCLPLLLDTGASKSLLNVSTVRRLFPLRTLTADAEDLYGYGHSKIGMAGTITFAVRYGTKALPAFTFQVSHQGANLMGFDLFCELGFTLVDNSGAAILSVGSPWHQRWPALFSGLGCLTAFDHQPLLKPEYSSTTSPLRELLKQDADELTCWNGVCVARGLRTFIPIDLRARVLTMAHEGHLGIVKVKQRCRDLVWWPGIDQDIETMMKESTACLVSGKTGPPSPPPLQLLQWPCAPWEHMQLDICGELHGVPHHQRFLLPEVVAKGSVTARVVTDFLSSLFARSPALLMMGRELQLPLDRLRAPAAVTPTTNENISHMP</sequence>
<dbReference type="PROSITE" id="PS00141">
    <property type="entry name" value="ASP_PROTEASE"/>
    <property type="match status" value="1"/>
</dbReference>
<evidence type="ECO:0000256" key="2">
    <source>
        <dbReference type="ARBA" id="ARBA00039658"/>
    </source>
</evidence>
<dbReference type="Gene3D" id="1.10.340.70">
    <property type="match status" value="1"/>
</dbReference>
<dbReference type="PROSITE" id="PS50175">
    <property type="entry name" value="ASP_PROT_RETROV"/>
    <property type="match status" value="1"/>
</dbReference>
<reference evidence="4 5" key="1">
    <citation type="submission" date="2020-03" db="EMBL/GenBank/DDBJ databases">
        <title>Dissostichus mawsoni Genome sequencing and assembly.</title>
        <authorList>
            <person name="Park H."/>
        </authorList>
    </citation>
    <scope>NUCLEOTIDE SEQUENCE [LARGE SCALE GENOMIC DNA]</scope>
    <source>
        <strain evidence="4">DM0001</strain>
        <tissue evidence="4">Muscle</tissue>
    </source>
</reference>
<dbReference type="InterPro" id="IPR041588">
    <property type="entry name" value="Integrase_H2C2"/>
</dbReference>
<dbReference type="EMBL" id="JAAKFY010000007">
    <property type="protein sequence ID" value="KAF3854304.1"/>
    <property type="molecule type" value="Genomic_DNA"/>
</dbReference>
<dbReference type="InterPro" id="IPR001995">
    <property type="entry name" value="Peptidase_A2_cat"/>
</dbReference>
<gene>
    <name evidence="4" type="ORF">F7725_022359</name>
</gene>
<organism evidence="4 5">
    <name type="scientific">Dissostichus mawsoni</name>
    <name type="common">Antarctic cod</name>
    <dbReference type="NCBI Taxonomy" id="36200"/>
    <lineage>
        <taxon>Eukaryota</taxon>
        <taxon>Metazoa</taxon>
        <taxon>Chordata</taxon>
        <taxon>Craniata</taxon>
        <taxon>Vertebrata</taxon>
        <taxon>Euteleostomi</taxon>
        <taxon>Actinopterygii</taxon>
        <taxon>Neopterygii</taxon>
        <taxon>Teleostei</taxon>
        <taxon>Neoteleostei</taxon>
        <taxon>Acanthomorphata</taxon>
        <taxon>Eupercaria</taxon>
        <taxon>Perciformes</taxon>
        <taxon>Notothenioidei</taxon>
        <taxon>Nototheniidae</taxon>
        <taxon>Dissostichus</taxon>
    </lineage>
</organism>
<dbReference type="Proteomes" id="UP000518266">
    <property type="component" value="Unassembled WGS sequence"/>
</dbReference>
<feature type="domain" description="Peptidase A2" evidence="3">
    <location>
        <begin position="280"/>
        <end position="318"/>
    </location>
</feature>
<dbReference type="InterPro" id="IPR001969">
    <property type="entry name" value="Aspartic_peptidase_AS"/>
</dbReference>
<dbReference type="GO" id="GO:0004190">
    <property type="term" value="F:aspartic-type endopeptidase activity"/>
    <property type="evidence" value="ECO:0007669"/>
    <property type="project" value="InterPro"/>
</dbReference>